<keyword evidence="2" id="KW-1185">Reference proteome</keyword>
<sequence>MSQVGMGRYAIYMPIFYMNTKRDTNLMVALVARTMYGVQMPSPIQQAPHIAPASNLTKAPNIDQASRNQRQTTHLHPQTTLQQSSTTLSPASLVMKHDPIQYERINGQLMCQQLPREIRDLAYRHFWAQEDTMCEWLRVWYPSLLLGRTSHAPYDQLCTNIRALDVQVAAELVQWYYENHGQDLGIGQSIERPSWYPGGISAGGKCLLEALDLQDVAKFMSTDVFGAGVTPADCKLRALTARVDLSDYMHTAQSAQMDTLLEPIRTQHKSDGFKLCVNVVGWWTDDFAFDLISDLGSKLGGAFKKLTQGGVAVSAQIMLFQYVPNGSKVNTVEDVGDMLGASEDAWEEFLTEKLGRTSHRY</sequence>
<comment type="caution">
    <text evidence="1">The sequence shown here is derived from an EMBL/GenBank/DDBJ whole genome shotgun (WGS) entry which is preliminary data.</text>
</comment>
<organism evidence="1 2">
    <name type="scientific">Karstenula rhodostoma CBS 690.94</name>
    <dbReference type="NCBI Taxonomy" id="1392251"/>
    <lineage>
        <taxon>Eukaryota</taxon>
        <taxon>Fungi</taxon>
        <taxon>Dikarya</taxon>
        <taxon>Ascomycota</taxon>
        <taxon>Pezizomycotina</taxon>
        <taxon>Dothideomycetes</taxon>
        <taxon>Pleosporomycetidae</taxon>
        <taxon>Pleosporales</taxon>
        <taxon>Massarineae</taxon>
        <taxon>Didymosphaeriaceae</taxon>
        <taxon>Karstenula</taxon>
    </lineage>
</organism>
<dbReference type="OrthoDB" id="10442351at2759"/>
<dbReference type="AlphaFoldDB" id="A0A9P4PQR2"/>
<accession>A0A9P4PQR2</accession>
<dbReference type="Proteomes" id="UP000799764">
    <property type="component" value="Unassembled WGS sequence"/>
</dbReference>
<protein>
    <submittedName>
        <fullName evidence="1">Uncharacterized protein</fullName>
    </submittedName>
</protein>
<evidence type="ECO:0000313" key="2">
    <source>
        <dbReference type="Proteomes" id="UP000799764"/>
    </source>
</evidence>
<evidence type="ECO:0000313" key="1">
    <source>
        <dbReference type="EMBL" id="KAF2447176.1"/>
    </source>
</evidence>
<name>A0A9P4PQR2_9PLEO</name>
<dbReference type="EMBL" id="MU001497">
    <property type="protein sequence ID" value="KAF2447176.1"/>
    <property type="molecule type" value="Genomic_DNA"/>
</dbReference>
<reference evidence="1" key="1">
    <citation type="journal article" date="2020" name="Stud. Mycol.">
        <title>101 Dothideomycetes genomes: a test case for predicting lifestyles and emergence of pathogens.</title>
        <authorList>
            <person name="Haridas S."/>
            <person name="Albert R."/>
            <person name="Binder M."/>
            <person name="Bloem J."/>
            <person name="Labutti K."/>
            <person name="Salamov A."/>
            <person name="Andreopoulos B."/>
            <person name="Baker S."/>
            <person name="Barry K."/>
            <person name="Bills G."/>
            <person name="Bluhm B."/>
            <person name="Cannon C."/>
            <person name="Castanera R."/>
            <person name="Culley D."/>
            <person name="Daum C."/>
            <person name="Ezra D."/>
            <person name="Gonzalez J."/>
            <person name="Henrissat B."/>
            <person name="Kuo A."/>
            <person name="Liang C."/>
            <person name="Lipzen A."/>
            <person name="Lutzoni F."/>
            <person name="Magnuson J."/>
            <person name="Mondo S."/>
            <person name="Nolan M."/>
            <person name="Ohm R."/>
            <person name="Pangilinan J."/>
            <person name="Park H.-J."/>
            <person name="Ramirez L."/>
            <person name="Alfaro M."/>
            <person name="Sun H."/>
            <person name="Tritt A."/>
            <person name="Yoshinaga Y."/>
            <person name="Zwiers L.-H."/>
            <person name="Turgeon B."/>
            <person name="Goodwin S."/>
            <person name="Spatafora J."/>
            <person name="Crous P."/>
            <person name="Grigoriev I."/>
        </authorList>
    </citation>
    <scope>NUCLEOTIDE SEQUENCE</scope>
    <source>
        <strain evidence="1">CBS 690.94</strain>
    </source>
</reference>
<proteinExistence type="predicted"/>
<gene>
    <name evidence="1" type="ORF">P171DRAFT_519473</name>
</gene>